<feature type="domain" description="Hemerythrin-like" evidence="5">
    <location>
        <begin position="77"/>
        <end position="211"/>
    </location>
</feature>
<dbReference type="OrthoDB" id="9797132at2"/>
<evidence type="ECO:0000256" key="2">
    <source>
        <dbReference type="ARBA" id="ARBA00022490"/>
    </source>
</evidence>
<sequence>MLLTQPLGQLATRIAGATAVFHQFKLDFCCGGQQSLGEAIAKRGLNQQEVLQALENLQHQKDPAINWHAEPTPKLIDYILVNFHQKHRQQLPELIRLAKRVETVHGDSPDCPHGLAAHLHDMQQELESHMLKEEQILFPMLSQGIYPYGPISVMLEEHQEHGDALKKLDELSFEQQLPLGACNTWTALYLGLKELKEDLMQHILLENEILFVEPTKPGHGEQHCCGSCQ</sequence>
<reference evidence="7" key="1">
    <citation type="journal article" date="2020" name="Int. J. Syst. Evol. Microbiol.">
        <title>Alteromonas alba sp. nov., a marine bacterium isolated from the seawater of the West Pacific Ocean.</title>
        <authorList>
            <person name="Sun C."/>
            <person name="Wu Y.-H."/>
            <person name="Xamxidin M."/>
            <person name="Cheng H."/>
            <person name="Xu X.-W."/>
        </authorList>
    </citation>
    <scope>NUCLEOTIDE SEQUENCE [LARGE SCALE GENOMIC DNA]</scope>
    <source>
        <strain evidence="7">190</strain>
    </source>
</reference>
<dbReference type="GO" id="GO:0046872">
    <property type="term" value="F:metal ion binding"/>
    <property type="evidence" value="ECO:0007669"/>
    <property type="project" value="UniProtKB-KW"/>
</dbReference>
<organism evidence="6 7">
    <name type="scientific">Alteromonas alba</name>
    <dbReference type="NCBI Taxonomy" id="2079529"/>
    <lineage>
        <taxon>Bacteria</taxon>
        <taxon>Pseudomonadati</taxon>
        <taxon>Pseudomonadota</taxon>
        <taxon>Gammaproteobacteria</taxon>
        <taxon>Alteromonadales</taxon>
        <taxon>Alteromonadaceae</taxon>
        <taxon>Alteromonas/Salinimonas group</taxon>
        <taxon>Alteromonas</taxon>
    </lineage>
</organism>
<evidence type="ECO:0000313" key="7">
    <source>
        <dbReference type="Proteomes" id="UP000238949"/>
    </source>
</evidence>
<evidence type="ECO:0000313" key="6">
    <source>
        <dbReference type="EMBL" id="PRO72849.1"/>
    </source>
</evidence>
<dbReference type="GO" id="GO:0005737">
    <property type="term" value="C:cytoplasm"/>
    <property type="evidence" value="ECO:0007669"/>
    <property type="project" value="UniProtKB-SubCell"/>
</dbReference>
<keyword evidence="2" id="KW-0963">Cytoplasm</keyword>
<dbReference type="InterPro" id="IPR012312">
    <property type="entry name" value="Hemerythrin-like"/>
</dbReference>
<name>A0A2S9V8Q8_9ALTE</name>
<dbReference type="CDD" id="cd12108">
    <property type="entry name" value="Hr-like"/>
    <property type="match status" value="1"/>
</dbReference>
<evidence type="ECO:0000259" key="5">
    <source>
        <dbReference type="Pfam" id="PF01814"/>
    </source>
</evidence>
<dbReference type="EMBL" id="PVNP01000159">
    <property type="protein sequence ID" value="PRO72849.1"/>
    <property type="molecule type" value="Genomic_DNA"/>
</dbReference>
<dbReference type="NCBIfam" id="TIGR03652">
    <property type="entry name" value="FeS_repair_RIC"/>
    <property type="match status" value="1"/>
</dbReference>
<dbReference type="RefSeq" id="WP_105935231.1">
    <property type="nucleotide sequence ID" value="NZ_PVNP01000159.1"/>
</dbReference>
<dbReference type="InterPro" id="IPR019903">
    <property type="entry name" value="RIC_family"/>
</dbReference>
<keyword evidence="7" id="KW-1185">Reference proteome</keyword>
<dbReference type="NCBIfam" id="NF008221">
    <property type="entry name" value="PRK10992.1"/>
    <property type="match status" value="1"/>
</dbReference>
<evidence type="ECO:0000256" key="4">
    <source>
        <dbReference type="ARBA" id="ARBA00023004"/>
    </source>
</evidence>
<accession>A0A2S9V8Q8</accession>
<evidence type="ECO:0000256" key="1">
    <source>
        <dbReference type="ARBA" id="ARBA00004496"/>
    </source>
</evidence>
<proteinExistence type="predicted"/>
<dbReference type="AlphaFoldDB" id="A0A2S9V8Q8"/>
<evidence type="ECO:0000256" key="3">
    <source>
        <dbReference type="ARBA" id="ARBA00022723"/>
    </source>
</evidence>
<dbReference type="Gene3D" id="1.20.120.520">
    <property type="entry name" value="nmb1532 protein domain like"/>
    <property type="match status" value="1"/>
</dbReference>
<comment type="caution">
    <text evidence="6">The sequence shown here is derived from an EMBL/GenBank/DDBJ whole genome shotgun (WGS) entry which is preliminary data.</text>
</comment>
<dbReference type="Pfam" id="PF01814">
    <property type="entry name" value="Hemerythrin"/>
    <property type="match status" value="1"/>
</dbReference>
<dbReference type="PANTHER" id="PTHR36438:SF1">
    <property type="entry name" value="IRON-SULFUR CLUSTER REPAIR PROTEIN YTFE"/>
    <property type="match status" value="1"/>
</dbReference>
<protein>
    <submittedName>
        <fullName evidence="6">Iron-sulfur cluster repair protein YtfE</fullName>
    </submittedName>
</protein>
<dbReference type="Pfam" id="PF04405">
    <property type="entry name" value="ScdA_N"/>
    <property type="match status" value="1"/>
</dbReference>
<keyword evidence="4" id="KW-0408">Iron</keyword>
<gene>
    <name evidence="6" type="ORF">C6Y40_14610</name>
</gene>
<dbReference type="Proteomes" id="UP000238949">
    <property type="component" value="Unassembled WGS sequence"/>
</dbReference>
<comment type="subcellular location">
    <subcellularLocation>
        <location evidence="1">Cytoplasm</location>
    </subcellularLocation>
</comment>
<keyword evidence="3" id="KW-0479">Metal-binding</keyword>
<dbReference type="PANTHER" id="PTHR36438">
    <property type="entry name" value="IRON-SULFUR CLUSTER REPAIR PROTEIN YTFE"/>
    <property type="match status" value="1"/>
</dbReference>